<dbReference type="Proteomes" id="UP000228859">
    <property type="component" value="Unassembled WGS sequence"/>
</dbReference>
<evidence type="ECO:0000256" key="1">
    <source>
        <dbReference type="ARBA" id="ARBA00023002"/>
    </source>
</evidence>
<comment type="caution">
    <text evidence="3">The sequence shown here is derived from an EMBL/GenBank/DDBJ whole genome shotgun (WGS) entry which is preliminary data.</text>
</comment>
<reference evidence="3 4" key="1">
    <citation type="journal article" date="2017" name="Front. Microbiol.">
        <title>Comparative Genomic Analysis of the Class Epsilonproteobacteria and Proposed Reclassification to Epsilonbacteraeota (phyl. nov.).</title>
        <authorList>
            <person name="Waite D.W."/>
            <person name="Vanwonterghem I."/>
            <person name="Rinke C."/>
            <person name="Parks D.H."/>
            <person name="Zhang Y."/>
            <person name="Takai K."/>
            <person name="Sievert S.M."/>
            <person name="Simon J."/>
            <person name="Campbell B.J."/>
            <person name="Hanson T.E."/>
            <person name="Woyke T."/>
            <person name="Klotz M.G."/>
            <person name="Hugenholtz P."/>
        </authorList>
    </citation>
    <scope>NUCLEOTIDE SEQUENCE [LARGE SCALE GENOMIC DNA]</scope>
    <source>
        <strain evidence="3">UBA12443</strain>
    </source>
</reference>
<accession>A0A2D3WKV5</accession>
<dbReference type="EMBL" id="DLUI01000138">
    <property type="protein sequence ID" value="DAB37739.1"/>
    <property type="molecule type" value="Genomic_DNA"/>
</dbReference>
<keyword evidence="1" id="KW-0560">Oxidoreductase</keyword>
<evidence type="ECO:0000313" key="3">
    <source>
        <dbReference type="EMBL" id="DAB37739.1"/>
    </source>
</evidence>
<feature type="domain" description="Cysteine-rich" evidence="2">
    <location>
        <begin position="151"/>
        <end position="245"/>
    </location>
</feature>
<protein>
    <submittedName>
        <fullName evidence="3">Heterodisulfide reductase subunit B</fullName>
    </submittedName>
</protein>
<dbReference type="AlphaFoldDB" id="A0A2D3WKV5"/>
<dbReference type="PANTHER" id="PTHR42947:SF1">
    <property type="entry name" value="COB--COM HETERODISULFIDE REDUCTASE SUBUNIT B 1"/>
    <property type="match status" value="1"/>
</dbReference>
<dbReference type="Gene3D" id="3.40.50.11810">
    <property type="match status" value="1"/>
</dbReference>
<dbReference type="GO" id="GO:0016491">
    <property type="term" value="F:oxidoreductase activity"/>
    <property type="evidence" value="ECO:0007669"/>
    <property type="project" value="UniProtKB-KW"/>
</dbReference>
<sequence length="293" mass="32127">MEKLKYALFTGCTAKESTPEQMMSTLAVANKLGIELVELTEASCCGASHLQDYDDFLSLVLNARNIAYAEKHGLTMVTICNTCQLNTAMTKHRLDHNAELKAKVNAKLSEVGLEYKGTSQITHFLYAIIDDFGLDKIKEMVVKPLSQFNIAPFYGCHNIRPSELQNETHKGHENPYKPTSLDDLIIACGGVNVDYEEKNKCCGFHAELQAPRTAAILTGNAVAGAMDANADWMVTPCPLCHLKLDTQTHHASIAIGRDVSLPVLHMQQMIGLALGCSADELGLKHHVTKVDFV</sequence>
<evidence type="ECO:0000259" key="2">
    <source>
        <dbReference type="Pfam" id="PF02754"/>
    </source>
</evidence>
<dbReference type="PANTHER" id="PTHR42947">
    <property type="entry name" value="COB--COM HETERODISULFIDE REDUCTASE SUBUNIT B 1"/>
    <property type="match status" value="1"/>
</dbReference>
<dbReference type="Gene3D" id="1.20.1050.140">
    <property type="match status" value="1"/>
</dbReference>
<gene>
    <name evidence="3" type="ORF">CFH83_09545</name>
</gene>
<evidence type="ECO:0000313" key="4">
    <source>
        <dbReference type="Proteomes" id="UP000228859"/>
    </source>
</evidence>
<feature type="domain" description="Cysteine-rich" evidence="2">
    <location>
        <begin position="6"/>
        <end position="85"/>
    </location>
</feature>
<name>A0A2D3WKV5_9BACT</name>
<dbReference type="RefSeq" id="WP_294894373.1">
    <property type="nucleotide sequence ID" value="NZ_DLUI01000138.1"/>
</dbReference>
<proteinExistence type="predicted"/>
<dbReference type="InterPro" id="IPR051278">
    <property type="entry name" value="HdrB/HdrD_reductase"/>
</dbReference>
<organism evidence="3 4">
    <name type="scientific">Sulfuricurvum kujiense</name>
    <dbReference type="NCBI Taxonomy" id="148813"/>
    <lineage>
        <taxon>Bacteria</taxon>
        <taxon>Pseudomonadati</taxon>
        <taxon>Campylobacterota</taxon>
        <taxon>Epsilonproteobacteria</taxon>
        <taxon>Campylobacterales</taxon>
        <taxon>Sulfurimonadaceae</taxon>
        <taxon>Sulfuricurvum</taxon>
    </lineage>
</organism>
<dbReference type="InterPro" id="IPR004017">
    <property type="entry name" value="Cys_rich_dom"/>
</dbReference>
<dbReference type="Pfam" id="PF02754">
    <property type="entry name" value="CCG"/>
    <property type="match status" value="2"/>
</dbReference>